<evidence type="ECO:0000256" key="3">
    <source>
        <dbReference type="ARBA" id="ARBA00023125"/>
    </source>
</evidence>
<dbReference type="Proteomes" id="UP000694851">
    <property type="component" value="Unplaced"/>
</dbReference>
<evidence type="ECO:0000313" key="10">
    <source>
        <dbReference type="Proteomes" id="UP000694851"/>
    </source>
</evidence>
<dbReference type="OrthoDB" id="6159439at2759"/>
<feature type="domain" description="Homeobox" evidence="9">
    <location>
        <begin position="98"/>
        <end position="158"/>
    </location>
</feature>
<name>A0A8B7RHF4_HIPAR</name>
<dbReference type="InterPro" id="IPR051306">
    <property type="entry name" value="Homeobox_regulator"/>
</dbReference>
<feature type="DNA-binding region" description="Homeobox" evidence="6">
    <location>
        <begin position="15"/>
        <end position="74"/>
    </location>
</feature>
<dbReference type="SMART" id="SM00389">
    <property type="entry name" value="HOX"/>
    <property type="match status" value="2"/>
</dbReference>
<dbReference type="Pfam" id="PF00046">
    <property type="entry name" value="Homeodomain"/>
    <property type="match status" value="2"/>
</dbReference>
<keyword evidence="10" id="KW-1185">Reference proteome</keyword>
<evidence type="ECO:0000256" key="6">
    <source>
        <dbReference type="PROSITE-ProRule" id="PRU00108"/>
    </source>
</evidence>
<feature type="DNA-binding region" description="Homeobox" evidence="6">
    <location>
        <begin position="100"/>
        <end position="159"/>
    </location>
</feature>
<dbReference type="PRINTS" id="PR00031">
    <property type="entry name" value="HTHREPRESSR"/>
</dbReference>
<dbReference type="InterPro" id="IPR001356">
    <property type="entry name" value="HD"/>
</dbReference>
<dbReference type="PANTHER" id="PTHR46123">
    <property type="entry name" value="MIX-TYPE HOMEOBOX GENE 1-RELATED"/>
    <property type="match status" value="1"/>
</dbReference>
<feature type="region of interest" description="Disordered" evidence="8">
    <location>
        <begin position="67"/>
        <end position="103"/>
    </location>
</feature>
<proteinExistence type="predicted"/>
<dbReference type="RefSeq" id="XP_019500499.1">
    <property type="nucleotide sequence ID" value="XM_019644954.1"/>
</dbReference>
<dbReference type="SUPFAM" id="SSF46689">
    <property type="entry name" value="Homeodomain-like"/>
    <property type="match status" value="2"/>
</dbReference>
<evidence type="ECO:0000256" key="7">
    <source>
        <dbReference type="RuleBase" id="RU000682"/>
    </source>
</evidence>
<evidence type="ECO:0000313" key="11">
    <source>
        <dbReference type="RefSeq" id="XP_019500499.1"/>
    </source>
</evidence>
<evidence type="ECO:0000256" key="4">
    <source>
        <dbReference type="ARBA" id="ARBA00023155"/>
    </source>
</evidence>
<dbReference type="PROSITE" id="PS50071">
    <property type="entry name" value="HOMEOBOX_2"/>
    <property type="match status" value="2"/>
</dbReference>
<sequence length="182" mass="21590">MAKNNSLNKTTARNHRRSRTKFTEDQLKIFMKAFNQKPYPGYATKQKLALETNTEESRIQIWFQNPRARHEVQKRSEPEKDLEASQDQDHPEEKIHGREDRRCHTSYTSSQLHTLITAFTNNPYPGIDSREQLAKEIGVPESRVQIWFQNQRSRFHVQKKRELDEPLEQKQDQEQNLCDEGV</sequence>
<evidence type="ECO:0000256" key="1">
    <source>
        <dbReference type="ARBA" id="ARBA00004123"/>
    </source>
</evidence>
<dbReference type="InterPro" id="IPR000047">
    <property type="entry name" value="HTH_motif"/>
</dbReference>
<dbReference type="KEGG" id="hai:109384028"/>
<dbReference type="GO" id="GO:0005634">
    <property type="term" value="C:nucleus"/>
    <property type="evidence" value="ECO:0007669"/>
    <property type="project" value="UniProtKB-SubCell"/>
</dbReference>
<keyword evidence="2" id="KW-0677">Repeat</keyword>
<gene>
    <name evidence="11" type="primary">LOC109384028</name>
</gene>
<evidence type="ECO:0000256" key="2">
    <source>
        <dbReference type="ARBA" id="ARBA00022737"/>
    </source>
</evidence>
<dbReference type="GO" id="GO:0000977">
    <property type="term" value="F:RNA polymerase II transcription regulatory region sequence-specific DNA binding"/>
    <property type="evidence" value="ECO:0007669"/>
    <property type="project" value="TreeGrafter"/>
</dbReference>
<dbReference type="Gene3D" id="1.10.10.60">
    <property type="entry name" value="Homeodomain-like"/>
    <property type="match status" value="2"/>
</dbReference>
<feature type="compositionally biased region" description="Basic and acidic residues" evidence="8">
    <location>
        <begin position="160"/>
        <end position="173"/>
    </location>
</feature>
<feature type="region of interest" description="Disordered" evidence="8">
    <location>
        <begin position="1"/>
        <end position="24"/>
    </location>
</feature>
<accession>A0A8B7RHF4</accession>
<keyword evidence="3 6" id="KW-0238">DNA-binding</keyword>
<protein>
    <submittedName>
        <fullName evidence="11">Double homeobox protein A-like</fullName>
    </submittedName>
</protein>
<reference evidence="11" key="1">
    <citation type="submission" date="2025-08" db="UniProtKB">
        <authorList>
            <consortium name="RefSeq"/>
        </authorList>
    </citation>
    <scope>IDENTIFICATION</scope>
    <source>
        <tissue evidence="11">Muscle</tissue>
    </source>
</reference>
<comment type="subcellular location">
    <subcellularLocation>
        <location evidence="1 6 7">Nucleus</location>
    </subcellularLocation>
</comment>
<evidence type="ECO:0000256" key="8">
    <source>
        <dbReference type="SAM" id="MobiDB-lite"/>
    </source>
</evidence>
<keyword evidence="5 6" id="KW-0539">Nucleus</keyword>
<feature type="domain" description="Homeobox" evidence="9">
    <location>
        <begin position="13"/>
        <end position="73"/>
    </location>
</feature>
<feature type="compositionally biased region" description="Basic and acidic residues" evidence="8">
    <location>
        <begin position="68"/>
        <end position="103"/>
    </location>
</feature>
<dbReference type="PANTHER" id="PTHR46123:SF7">
    <property type="entry name" value="DOUBLE HOMEOBOX PROTEIN A"/>
    <property type="match status" value="1"/>
</dbReference>
<organism evidence="10 11">
    <name type="scientific">Hipposideros armiger</name>
    <name type="common">Great Himalayan leaf-nosed bat</name>
    <dbReference type="NCBI Taxonomy" id="186990"/>
    <lineage>
        <taxon>Eukaryota</taxon>
        <taxon>Metazoa</taxon>
        <taxon>Chordata</taxon>
        <taxon>Craniata</taxon>
        <taxon>Vertebrata</taxon>
        <taxon>Euteleostomi</taxon>
        <taxon>Mammalia</taxon>
        <taxon>Eutheria</taxon>
        <taxon>Laurasiatheria</taxon>
        <taxon>Chiroptera</taxon>
        <taxon>Yinpterochiroptera</taxon>
        <taxon>Rhinolophoidea</taxon>
        <taxon>Hipposideridae</taxon>
        <taxon>Hipposideros</taxon>
    </lineage>
</organism>
<keyword evidence="4 6" id="KW-0371">Homeobox</keyword>
<dbReference type="GO" id="GO:0000981">
    <property type="term" value="F:DNA-binding transcription factor activity, RNA polymerase II-specific"/>
    <property type="evidence" value="ECO:0007669"/>
    <property type="project" value="TreeGrafter"/>
</dbReference>
<dbReference type="CDD" id="cd00086">
    <property type="entry name" value="homeodomain"/>
    <property type="match status" value="2"/>
</dbReference>
<evidence type="ECO:0000256" key="5">
    <source>
        <dbReference type="ARBA" id="ARBA00023242"/>
    </source>
</evidence>
<dbReference type="GeneID" id="109384028"/>
<evidence type="ECO:0000259" key="9">
    <source>
        <dbReference type="PROSITE" id="PS50071"/>
    </source>
</evidence>
<feature type="compositionally biased region" description="Polar residues" evidence="8">
    <location>
        <begin position="1"/>
        <end position="11"/>
    </location>
</feature>
<feature type="region of interest" description="Disordered" evidence="8">
    <location>
        <begin position="159"/>
        <end position="182"/>
    </location>
</feature>
<dbReference type="InterPro" id="IPR009057">
    <property type="entry name" value="Homeodomain-like_sf"/>
</dbReference>
<dbReference type="AlphaFoldDB" id="A0A8B7RHF4"/>